<dbReference type="EMBL" id="LT629740">
    <property type="protein sequence ID" value="SDT69284.1"/>
    <property type="molecule type" value="Genomic_DNA"/>
</dbReference>
<evidence type="ECO:0000313" key="1">
    <source>
        <dbReference type="EMBL" id="SDT69284.1"/>
    </source>
</evidence>
<keyword evidence="2" id="KW-1185">Reference proteome</keyword>
<dbReference type="OrthoDB" id="799018at2"/>
<organism evidence="1 2">
    <name type="scientific">Mucilaginibacter mallensis</name>
    <dbReference type="NCBI Taxonomy" id="652787"/>
    <lineage>
        <taxon>Bacteria</taxon>
        <taxon>Pseudomonadati</taxon>
        <taxon>Bacteroidota</taxon>
        <taxon>Sphingobacteriia</taxon>
        <taxon>Sphingobacteriales</taxon>
        <taxon>Sphingobacteriaceae</taxon>
        <taxon>Mucilaginibacter</taxon>
    </lineage>
</organism>
<name>A0A1H2CG01_MUCMA</name>
<dbReference type="RefSeq" id="WP_091379830.1">
    <property type="nucleotide sequence ID" value="NZ_LT629740.1"/>
</dbReference>
<protein>
    <submittedName>
        <fullName evidence="1">Uncharacterized protein</fullName>
    </submittedName>
</protein>
<dbReference type="AlphaFoldDB" id="A0A1H2CG01"/>
<gene>
    <name evidence="1" type="ORF">SAMN05216490_5003</name>
</gene>
<proteinExistence type="predicted"/>
<accession>A0A1H2CG01</accession>
<dbReference type="STRING" id="652787.SAMN05216490_5003"/>
<reference evidence="1 2" key="1">
    <citation type="submission" date="2016-10" db="EMBL/GenBank/DDBJ databases">
        <authorList>
            <person name="de Groot N.N."/>
        </authorList>
    </citation>
    <scope>NUCLEOTIDE SEQUENCE [LARGE SCALE GENOMIC DNA]</scope>
    <source>
        <strain evidence="1 2">MP1X4</strain>
    </source>
</reference>
<dbReference type="Proteomes" id="UP000199679">
    <property type="component" value="Chromosome I"/>
</dbReference>
<evidence type="ECO:0000313" key="2">
    <source>
        <dbReference type="Proteomes" id="UP000199679"/>
    </source>
</evidence>
<sequence length="106" mass="12178">MINETIEQKAKLYVYDLNNCAVENGFKPDESWEFSMATDQEKAALEKKYFPTISAKVLPEFLSEMFHLVKSKLVHAKYNKESSHAHNPAGSSLQYLIAYNPGRLRH</sequence>